<dbReference type="PANTHER" id="PTHR10192:SF5">
    <property type="entry name" value="GEPHYRIN"/>
    <property type="match status" value="1"/>
</dbReference>
<dbReference type="SMART" id="SM00852">
    <property type="entry name" value="MoCF_biosynth"/>
    <property type="match status" value="1"/>
</dbReference>
<dbReference type="PANTHER" id="PTHR10192">
    <property type="entry name" value="MOLYBDOPTERIN BIOSYNTHESIS PROTEIN"/>
    <property type="match status" value="1"/>
</dbReference>
<proteinExistence type="inferred from homology"/>
<feature type="compositionally biased region" description="Polar residues" evidence="8">
    <location>
        <begin position="1"/>
        <end position="14"/>
    </location>
</feature>
<evidence type="ECO:0000256" key="3">
    <source>
        <dbReference type="ARBA" id="ARBA00010763"/>
    </source>
</evidence>
<comment type="similarity">
    <text evidence="3 7">Belongs to the MoeA family.</text>
</comment>
<keyword evidence="5 7" id="KW-0501">Molybdenum cofactor biosynthesis</keyword>
<dbReference type="Gene3D" id="2.40.340.10">
    <property type="entry name" value="MoeA, C-terminal, domain IV"/>
    <property type="match status" value="1"/>
</dbReference>
<dbReference type="Gene3D" id="3.40.980.10">
    <property type="entry name" value="MoaB/Mog-like domain"/>
    <property type="match status" value="1"/>
</dbReference>
<gene>
    <name evidence="10" type="ORF">OU415_23645</name>
</gene>
<dbReference type="InterPro" id="IPR005111">
    <property type="entry name" value="MoeA_C_domain_IV"/>
</dbReference>
<reference evidence="10 11" key="1">
    <citation type="submission" date="2022-11" db="EMBL/GenBank/DDBJ databases">
        <title>Draft genome sequence of Saccharopolyspora sp. WRP15-2 isolated from rhizosphere soils of wild rice in Thailand.</title>
        <authorList>
            <person name="Duangmal K."/>
            <person name="Kammanee S."/>
            <person name="Muangham S."/>
        </authorList>
    </citation>
    <scope>NUCLEOTIDE SEQUENCE [LARGE SCALE GENOMIC DNA]</scope>
    <source>
        <strain evidence="10 11">WRP15-2</strain>
    </source>
</reference>
<name>A0ABT4V3A3_9PSEU</name>
<feature type="domain" description="MoaB/Mog" evidence="9">
    <location>
        <begin position="194"/>
        <end position="333"/>
    </location>
</feature>
<evidence type="ECO:0000256" key="2">
    <source>
        <dbReference type="ARBA" id="ARBA00005046"/>
    </source>
</evidence>
<dbReference type="Gene3D" id="2.170.190.11">
    <property type="entry name" value="Molybdopterin biosynthesis moea protein, domain 3"/>
    <property type="match status" value="1"/>
</dbReference>
<sequence length="412" mass="42467">MALATRTSDTSSAAGSHAPPVQTWEQARSAARSAAGRALPPVARDIPDALGHVLAEPLVARTDLPAFDTSAMDGWAVAGPGPWRLRRGEVLAGGRAELLATGTALSIATGAQLPPGATAVLRREHGQVDPSGGVLLDRAPSRLTAGRDIRPRGQECREGQPLIAAGATATPAVLGLAAAAGYDQIAVHRRPEVELLVLGDELLDSGLPRDGRVRDALTPLLDPWLRCDGELIGSRRIADDFELLRAAISGSPADVVITTGGTAAGPVDFVHRALADLGARLLVDSVAVRPGHPMLLAELPAADGRSRWLVGLPGNPLAAVAGTATLVHPLLSRLNGRDEMSRRCSTAAELPGHPTSTRLLPVVLHENAATAVPFDGPAMLRGLALSDGLAVVPPGGLPAGSTVEVLEAPRPW</sequence>
<keyword evidence="7" id="KW-0460">Magnesium</keyword>
<evidence type="ECO:0000256" key="6">
    <source>
        <dbReference type="ARBA" id="ARBA00047317"/>
    </source>
</evidence>
<dbReference type="Gene3D" id="3.90.105.10">
    <property type="entry name" value="Molybdopterin biosynthesis moea protein, domain 2"/>
    <property type="match status" value="1"/>
</dbReference>
<evidence type="ECO:0000256" key="4">
    <source>
        <dbReference type="ARBA" id="ARBA00022505"/>
    </source>
</evidence>
<evidence type="ECO:0000256" key="5">
    <source>
        <dbReference type="ARBA" id="ARBA00023150"/>
    </source>
</evidence>
<dbReference type="SUPFAM" id="SSF53218">
    <property type="entry name" value="Molybdenum cofactor biosynthesis proteins"/>
    <property type="match status" value="1"/>
</dbReference>
<dbReference type="InterPro" id="IPR036688">
    <property type="entry name" value="MoeA_C_domain_IV_sf"/>
</dbReference>
<keyword evidence="11" id="KW-1185">Reference proteome</keyword>
<feature type="region of interest" description="Disordered" evidence="8">
    <location>
        <begin position="1"/>
        <end position="22"/>
    </location>
</feature>
<comment type="caution">
    <text evidence="10">The sequence shown here is derived from an EMBL/GenBank/DDBJ whole genome shotgun (WGS) entry which is preliminary data.</text>
</comment>
<evidence type="ECO:0000259" key="9">
    <source>
        <dbReference type="SMART" id="SM00852"/>
    </source>
</evidence>
<protein>
    <recommendedName>
        <fullName evidence="7">Molybdopterin molybdenumtransferase</fullName>
        <ecNumber evidence="7">2.10.1.1</ecNumber>
    </recommendedName>
</protein>
<dbReference type="RefSeq" id="WP_270951299.1">
    <property type="nucleotide sequence ID" value="NZ_JAQGLA010000045.1"/>
</dbReference>
<dbReference type="InterPro" id="IPR005110">
    <property type="entry name" value="MoeA_linker/N"/>
</dbReference>
<keyword evidence="7" id="KW-0479">Metal-binding</keyword>
<evidence type="ECO:0000256" key="7">
    <source>
        <dbReference type="RuleBase" id="RU365090"/>
    </source>
</evidence>
<dbReference type="Pfam" id="PF03454">
    <property type="entry name" value="MoeA_C"/>
    <property type="match status" value="1"/>
</dbReference>
<keyword evidence="7" id="KW-0808">Transferase</keyword>
<dbReference type="CDD" id="cd00887">
    <property type="entry name" value="MoeA"/>
    <property type="match status" value="1"/>
</dbReference>
<dbReference type="InterPro" id="IPR038987">
    <property type="entry name" value="MoeA-like"/>
</dbReference>
<organism evidence="10 11">
    <name type="scientific">Saccharopolyspora oryzae</name>
    <dbReference type="NCBI Taxonomy" id="2997343"/>
    <lineage>
        <taxon>Bacteria</taxon>
        <taxon>Bacillati</taxon>
        <taxon>Actinomycetota</taxon>
        <taxon>Actinomycetes</taxon>
        <taxon>Pseudonocardiales</taxon>
        <taxon>Pseudonocardiaceae</taxon>
        <taxon>Saccharopolyspora</taxon>
    </lineage>
</organism>
<dbReference type="Pfam" id="PF00994">
    <property type="entry name" value="MoCF_biosynth"/>
    <property type="match status" value="1"/>
</dbReference>
<evidence type="ECO:0000313" key="10">
    <source>
        <dbReference type="EMBL" id="MDA3628446.1"/>
    </source>
</evidence>
<evidence type="ECO:0000256" key="8">
    <source>
        <dbReference type="SAM" id="MobiDB-lite"/>
    </source>
</evidence>
<dbReference type="InterPro" id="IPR001453">
    <property type="entry name" value="MoaB/Mog_dom"/>
</dbReference>
<evidence type="ECO:0000256" key="1">
    <source>
        <dbReference type="ARBA" id="ARBA00002901"/>
    </source>
</evidence>
<comment type="function">
    <text evidence="1 7">Catalyzes the insertion of molybdate into adenylated molybdopterin with the concomitant release of AMP.</text>
</comment>
<dbReference type="SUPFAM" id="SSF63882">
    <property type="entry name" value="MoeA N-terminal region -like"/>
    <property type="match status" value="1"/>
</dbReference>
<comment type="catalytic activity">
    <reaction evidence="6">
        <text>adenylyl-molybdopterin + molybdate = Mo-molybdopterin + AMP + H(+)</text>
        <dbReference type="Rhea" id="RHEA:35047"/>
        <dbReference type="ChEBI" id="CHEBI:15378"/>
        <dbReference type="ChEBI" id="CHEBI:36264"/>
        <dbReference type="ChEBI" id="CHEBI:62727"/>
        <dbReference type="ChEBI" id="CHEBI:71302"/>
        <dbReference type="ChEBI" id="CHEBI:456215"/>
        <dbReference type="EC" id="2.10.1.1"/>
    </reaction>
</comment>
<dbReference type="EMBL" id="JAQGLA010000045">
    <property type="protein sequence ID" value="MDA3628446.1"/>
    <property type="molecule type" value="Genomic_DNA"/>
</dbReference>
<dbReference type="SUPFAM" id="SSF63867">
    <property type="entry name" value="MoeA C-terminal domain-like"/>
    <property type="match status" value="1"/>
</dbReference>
<dbReference type="Proteomes" id="UP001210380">
    <property type="component" value="Unassembled WGS sequence"/>
</dbReference>
<keyword evidence="4 7" id="KW-0500">Molybdenum</keyword>
<evidence type="ECO:0000313" key="11">
    <source>
        <dbReference type="Proteomes" id="UP001210380"/>
    </source>
</evidence>
<comment type="pathway">
    <text evidence="2 7">Cofactor biosynthesis; molybdopterin biosynthesis.</text>
</comment>
<comment type="cofactor">
    <cofactor evidence="7">
        <name>Mg(2+)</name>
        <dbReference type="ChEBI" id="CHEBI:18420"/>
    </cofactor>
</comment>
<dbReference type="EC" id="2.10.1.1" evidence="7"/>
<accession>A0ABT4V3A3</accession>
<dbReference type="Pfam" id="PF03453">
    <property type="entry name" value="MoeA_N"/>
    <property type="match status" value="1"/>
</dbReference>
<dbReference type="InterPro" id="IPR036425">
    <property type="entry name" value="MoaB/Mog-like_dom_sf"/>
</dbReference>
<dbReference type="InterPro" id="IPR036135">
    <property type="entry name" value="MoeA_linker/N_sf"/>
</dbReference>